<reference evidence="1" key="1">
    <citation type="journal article" date="2014" name="Int. J. Syst. Evol. Microbiol.">
        <title>Complete genome sequence of Corynebacterium casei LMG S-19264T (=DSM 44701T), isolated from a smear-ripened cheese.</title>
        <authorList>
            <consortium name="US DOE Joint Genome Institute (JGI-PGF)"/>
            <person name="Walter F."/>
            <person name="Albersmeier A."/>
            <person name="Kalinowski J."/>
            <person name="Ruckert C."/>
        </authorList>
    </citation>
    <scope>NUCLEOTIDE SEQUENCE</scope>
    <source>
        <strain evidence="1">CGMCC 1.15290</strain>
    </source>
</reference>
<accession>A0A917MXP2</accession>
<dbReference type="AlphaFoldDB" id="A0A917MXP2"/>
<comment type="caution">
    <text evidence="1">The sequence shown here is derived from an EMBL/GenBank/DDBJ whole genome shotgun (WGS) entry which is preliminary data.</text>
</comment>
<reference evidence="1" key="2">
    <citation type="submission" date="2020-09" db="EMBL/GenBank/DDBJ databases">
        <authorList>
            <person name="Sun Q."/>
            <person name="Zhou Y."/>
        </authorList>
    </citation>
    <scope>NUCLEOTIDE SEQUENCE</scope>
    <source>
        <strain evidence="1">CGMCC 1.15290</strain>
    </source>
</reference>
<evidence type="ECO:0000313" key="1">
    <source>
        <dbReference type="EMBL" id="GGH76391.1"/>
    </source>
</evidence>
<organism evidence="1 2">
    <name type="scientific">Filimonas zeae</name>
    <dbReference type="NCBI Taxonomy" id="1737353"/>
    <lineage>
        <taxon>Bacteria</taxon>
        <taxon>Pseudomonadati</taxon>
        <taxon>Bacteroidota</taxon>
        <taxon>Chitinophagia</taxon>
        <taxon>Chitinophagales</taxon>
        <taxon>Chitinophagaceae</taxon>
        <taxon>Filimonas</taxon>
    </lineage>
</organism>
<proteinExistence type="predicted"/>
<keyword evidence="2" id="KW-1185">Reference proteome</keyword>
<dbReference type="Proteomes" id="UP000627292">
    <property type="component" value="Unassembled WGS sequence"/>
</dbReference>
<protein>
    <submittedName>
        <fullName evidence="1">Uncharacterized protein</fullName>
    </submittedName>
</protein>
<dbReference type="EMBL" id="BMIB01000004">
    <property type="protein sequence ID" value="GGH76391.1"/>
    <property type="molecule type" value="Genomic_DNA"/>
</dbReference>
<gene>
    <name evidence="1" type="ORF">GCM10011379_41160</name>
</gene>
<name>A0A917MXP2_9BACT</name>
<evidence type="ECO:0000313" key="2">
    <source>
        <dbReference type="Proteomes" id="UP000627292"/>
    </source>
</evidence>
<sequence>MIDNGMPVKLIHKCVCFLLALSFGLMSFALPGNHFTHKSIWGIDHLSLEPDATALSGYSTDGFLLGHILDMLAGIDDDAHADNGQPAKNFNYHYSYFNLQKSVQNTFIDTRINKQYLYIPAFCVKDIQHAGAVEIGHTPLPTYYTFLFRLTPF</sequence>